<dbReference type="InterPro" id="IPR006076">
    <property type="entry name" value="FAD-dep_OxRdtase"/>
</dbReference>
<dbReference type="Gene3D" id="3.30.9.10">
    <property type="entry name" value="D-Amino Acid Oxidase, subunit A, domain 2"/>
    <property type="match status" value="1"/>
</dbReference>
<dbReference type="Proteomes" id="UP000007796">
    <property type="component" value="Unassembled WGS sequence"/>
</dbReference>
<keyword evidence="4" id="KW-1185">Reference proteome</keyword>
<gene>
    <name evidence="3" type="ORF">CMQ_7691</name>
</gene>
<dbReference type="OrthoDB" id="429143at2759"/>
<dbReference type="InterPro" id="IPR036188">
    <property type="entry name" value="FAD/NAD-bd_sf"/>
</dbReference>
<dbReference type="HOGENOM" id="CLU_022730_0_0_1"/>
<dbReference type="eggNOG" id="ENOG502S0HA">
    <property type="taxonomic scope" value="Eukaryota"/>
</dbReference>
<dbReference type="SUPFAM" id="SSF51905">
    <property type="entry name" value="FAD/NAD(P)-binding domain"/>
    <property type="match status" value="1"/>
</dbReference>
<dbReference type="Pfam" id="PF01266">
    <property type="entry name" value="DAO"/>
    <property type="match status" value="1"/>
</dbReference>
<dbReference type="GeneID" id="25981263"/>
<dbReference type="RefSeq" id="XP_014170171.1">
    <property type="nucleotide sequence ID" value="XM_014314696.1"/>
</dbReference>
<feature type="domain" description="FAD dependent oxidoreductase" evidence="2">
    <location>
        <begin position="43"/>
        <end position="456"/>
    </location>
</feature>
<evidence type="ECO:0000259" key="2">
    <source>
        <dbReference type="Pfam" id="PF01266"/>
    </source>
</evidence>
<reference evidence="3 4" key="1">
    <citation type="journal article" date="2011" name="Proc. Natl. Acad. Sci. U.S.A.">
        <title>Genome and transcriptome analyses of the mountain pine beetle-fungal symbiont Grosmannia clavigera, a lodgepole pine pathogen.</title>
        <authorList>
            <person name="DiGuistini S."/>
            <person name="Wang Y."/>
            <person name="Liao N.Y."/>
            <person name="Taylor G."/>
            <person name="Tanguay P."/>
            <person name="Feau N."/>
            <person name="Henrissat B."/>
            <person name="Chan S.K."/>
            <person name="Hesse-Orce U."/>
            <person name="Alamouti S.M."/>
            <person name="Tsui C.K.M."/>
            <person name="Docking R.T."/>
            <person name="Levasseur A."/>
            <person name="Haridas S."/>
            <person name="Robertson G."/>
            <person name="Birol I."/>
            <person name="Holt R.A."/>
            <person name="Marra M.A."/>
            <person name="Hamelin R.C."/>
            <person name="Hirst M."/>
            <person name="Jones S.J.M."/>
            <person name="Bohlmann J."/>
            <person name="Breuil C."/>
        </authorList>
    </citation>
    <scope>NUCLEOTIDE SEQUENCE [LARGE SCALE GENOMIC DNA]</scope>
    <source>
        <strain evidence="4">kw1407 / UAMH 11150</strain>
    </source>
</reference>
<organism evidence="4">
    <name type="scientific">Grosmannia clavigera (strain kw1407 / UAMH 11150)</name>
    <name type="common">Blue stain fungus</name>
    <name type="synonym">Graphiocladiella clavigera</name>
    <dbReference type="NCBI Taxonomy" id="655863"/>
    <lineage>
        <taxon>Eukaryota</taxon>
        <taxon>Fungi</taxon>
        <taxon>Dikarya</taxon>
        <taxon>Ascomycota</taxon>
        <taxon>Pezizomycotina</taxon>
        <taxon>Sordariomycetes</taxon>
        <taxon>Sordariomycetidae</taxon>
        <taxon>Ophiostomatales</taxon>
        <taxon>Ophiostomataceae</taxon>
        <taxon>Leptographium</taxon>
    </lineage>
</organism>
<name>F0XQH3_GROCL</name>
<sequence length="673" mass="71856">MDERARIPVTLPRDGPTKPFWQDPPDAAIADLQSTPELPKSVDIVIVGSGITGTSIAWHLMGEKEVGTGKGFPSILMLEARQACSGATGRNGGHTKAASYRSFLDHAEKHGMGTAVQIAQLELDGIRAVHAMATGEGGMAPIACDALACETVDIIYDPAQWTTAQKAVAAMRAALPEGDAVADYTLYNREEALAAFPCSDDGVATPICGAVRYAAGSVSAYRLVVGVLKRCLAGGLNLQTHTPALKLERTETDLWSVQTARGTVTARHVVVATNGYSAFLMPRLQGVVVPLRGQITMHRPGAAMPGGGSLETTYSFIYADGYEYMITRPPGSVHAGDMVIGGGLKFAGGHKDKSRLGLCEYGTTDDTTLNPAVSAYLRETPVRYFGGRDGYWGDDHVDGRLRAEWTGIMGYTPDGLPLVGAMPPSEQGASDGLWLCCAFQGHGMVFSWLCGRAAATMVQGRDDAELRRWFPDCFRVREERLKHGFVGRLHVSAKTEESKQQTLDSRTKYPPAWVDITGDRRRGGRSAGILRDSEAVSSAAPGARSTPSGSLQGGGWSCYSLGERMARAAGLDVRYHLVFSGSDGCAPNYYNRPTARHDGKDKLPELRIRSAMNQSSSANFTTSPQWTDAIFQAASPPVALQTPGTIALKRQPALAASTRVFLFGKAAGALNRG</sequence>
<dbReference type="PANTHER" id="PTHR13847:SF284">
    <property type="entry name" value="FAD DEPENDENT OXIDOREDUCTASE DOMAIN-CONTAINING PROTEIN"/>
    <property type="match status" value="1"/>
</dbReference>
<dbReference type="InParanoid" id="F0XQH3"/>
<evidence type="ECO:0000313" key="4">
    <source>
        <dbReference type="Proteomes" id="UP000007796"/>
    </source>
</evidence>
<dbReference type="STRING" id="655863.F0XQH3"/>
<feature type="region of interest" description="Disordered" evidence="1">
    <location>
        <begin position="1"/>
        <end position="20"/>
    </location>
</feature>
<evidence type="ECO:0000313" key="3">
    <source>
        <dbReference type="EMBL" id="EFX00689.1"/>
    </source>
</evidence>
<dbReference type="EMBL" id="GL629801">
    <property type="protein sequence ID" value="EFX00689.1"/>
    <property type="molecule type" value="Genomic_DNA"/>
</dbReference>
<dbReference type="Gene3D" id="3.50.50.60">
    <property type="entry name" value="FAD/NAD(P)-binding domain"/>
    <property type="match status" value="1"/>
</dbReference>
<dbReference type="GO" id="GO:0005737">
    <property type="term" value="C:cytoplasm"/>
    <property type="evidence" value="ECO:0007669"/>
    <property type="project" value="TreeGrafter"/>
</dbReference>
<proteinExistence type="predicted"/>
<protein>
    <submittedName>
        <fullName evidence="3">FAD dependent oxidoreductase superfamily</fullName>
    </submittedName>
</protein>
<dbReference type="PANTHER" id="PTHR13847">
    <property type="entry name" value="SARCOSINE DEHYDROGENASE-RELATED"/>
    <property type="match status" value="1"/>
</dbReference>
<accession>F0XQH3</accession>
<feature type="region of interest" description="Disordered" evidence="1">
    <location>
        <begin position="524"/>
        <end position="552"/>
    </location>
</feature>
<dbReference type="AlphaFoldDB" id="F0XQH3"/>
<evidence type="ECO:0000256" key="1">
    <source>
        <dbReference type="SAM" id="MobiDB-lite"/>
    </source>
</evidence>